<sequence>MSGLEIPFKVTEGYLGPQSKFEAYGLQMLAHSDPIIDMAGPTTEIIMSAPPGTRVTTKMLSVAMKKECNEYHLIRRQGDNFLFLLAPPTPGFYKFQLYALPKGEAGPQMQCVFNYIVHCPNPGDGQPFPKQYPQWKDGCYLTEPLKIPKGNRDPAVKFNVFVPKAGDVQVKINNDWNPLEATSPGNWEGMVDLSKNYPPGTKAKLNCKFSGHNYNTLLEYTI</sequence>
<reference evidence="2 3" key="1">
    <citation type="submission" date="2024-01" db="EMBL/GenBank/DDBJ databases">
        <title>The genome of the rayed Mediterranean limpet Patella caerulea (Linnaeus, 1758).</title>
        <authorList>
            <person name="Anh-Thu Weber A."/>
            <person name="Halstead-Nussloch G."/>
        </authorList>
    </citation>
    <scope>NUCLEOTIDE SEQUENCE [LARGE SCALE GENOMIC DNA]</scope>
    <source>
        <strain evidence="2">AATW-2023a</strain>
        <tissue evidence="2">Whole specimen</tissue>
    </source>
</reference>
<comment type="caution">
    <text evidence="2">The sequence shown here is derived from an EMBL/GenBank/DDBJ whole genome shotgun (WGS) entry which is preliminary data.</text>
</comment>
<evidence type="ECO:0000313" key="3">
    <source>
        <dbReference type="Proteomes" id="UP001347796"/>
    </source>
</evidence>
<dbReference type="PANTHER" id="PTHR47020:SF1">
    <property type="entry name" value="HILLARIN"/>
    <property type="match status" value="1"/>
</dbReference>
<proteinExistence type="predicted"/>
<dbReference type="InterPro" id="IPR053041">
    <property type="entry name" value="Transglut-like_Superfamily_Mod"/>
</dbReference>
<dbReference type="PANTHER" id="PTHR47020">
    <property type="entry name" value="HILLARIN"/>
    <property type="match status" value="1"/>
</dbReference>
<protein>
    <recommendedName>
        <fullName evidence="1">KY-like immunoglobulin-like domain-containing protein</fullName>
    </recommendedName>
</protein>
<dbReference type="EMBL" id="JAZGQO010000011">
    <property type="protein sequence ID" value="KAK6174199.1"/>
    <property type="molecule type" value="Genomic_DNA"/>
</dbReference>
<accession>A0AAN8JH87</accession>
<dbReference type="InterPro" id="IPR056564">
    <property type="entry name" value="Ig-like_KY"/>
</dbReference>
<name>A0AAN8JH87_PATCE</name>
<keyword evidence="3" id="KW-1185">Reference proteome</keyword>
<evidence type="ECO:0000259" key="1">
    <source>
        <dbReference type="Pfam" id="PF23265"/>
    </source>
</evidence>
<organism evidence="2 3">
    <name type="scientific">Patella caerulea</name>
    <name type="common">Rayed Mediterranean limpet</name>
    <dbReference type="NCBI Taxonomy" id="87958"/>
    <lineage>
        <taxon>Eukaryota</taxon>
        <taxon>Metazoa</taxon>
        <taxon>Spiralia</taxon>
        <taxon>Lophotrochozoa</taxon>
        <taxon>Mollusca</taxon>
        <taxon>Gastropoda</taxon>
        <taxon>Patellogastropoda</taxon>
        <taxon>Patelloidea</taxon>
        <taxon>Patellidae</taxon>
        <taxon>Patella</taxon>
    </lineage>
</organism>
<dbReference type="Proteomes" id="UP001347796">
    <property type="component" value="Unassembled WGS sequence"/>
</dbReference>
<evidence type="ECO:0000313" key="2">
    <source>
        <dbReference type="EMBL" id="KAK6174199.1"/>
    </source>
</evidence>
<dbReference type="AlphaFoldDB" id="A0AAN8JH87"/>
<feature type="domain" description="KY-like immunoglobulin-like" evidence="1">
    <location>
        <begin position="14"/>
        <end position="129"/>
    </location>
</feature>
<dbReference type="Pfam" id="PF23265">
    <property type="entry name" value="Ig-like_KY"/>
    <property type="match status" value="1"/>
</dbReference>
<gene>
    <name evidence="2" type="ORF">SNE40_017519</name>
</gene>